<dbReference type="AlphaFoldDB" id="A0A6G9IDT3"/>
<protein>
    <submittedName>
        <fullName evidence="3">Helicase</fullName>
    </submittedName>
</protein>
<evidence type="ECO:0000313" key="3">
    <source>
        <dbReference type="EMBL" id="QIQ22396.1"/>
    </source>
</evidence>
<dbReference type="KEGG" id="orb:IPMB12_04530"/>
<keyword evidence="3" id="KW-0347">Helicase</keyword>
<reference evidence="3 4" key="1">
    <citation type="submission" date="2020-03" db="EMBL/GenBank/DDBJ databases">
        <title>Complete genome sequence of Orbus sp. IPMB12 (BCRC 80908).</title>
        <authorList>
            <person name="Lo W.-S."/>
            <person name="Chang T.-H."/>
            <person name="Kuo C.-H."/>
        </authorList>
    </citation>
    <scope>NUCLEOTIDE SEQUENCE [LARGE SCALE GENOMIC DNA]</scope>
    <source>
        <strain evidence="3 4">IPMB12</strain>
    </source>
</reference>
<dbReference type="PROSITE" id="PS51194">
    <property type="entry name" value="HELICASE_CTER"/>
    <property type="match status" value="1"/>
</dbReference>
<proteinExistence type="predicted"/>
<keyword evidence="3" id="KW-0547">Nucleotide-binding</keyword>
<sequence>MGVLYPAGCDAKTIDEQPDTPAPTDEKSFASDPENIFQDDNNKENIKESPFGTADDGYDLDLALTNVRLPQSFAISFSCNAEQLPALKIMISGGLYAPVKVKNYQWWYRTALNFTTEIQRQLWVNEKFTLDISAQIPSLPAGFKLSLKGYMRRNEGQKSLITLALINESKSSDPQTFAKDLVSLFQTELKIEATLPDGSGGILPYPEASTIDNDPEELCNQLLYRSEPIFAVGHGCSANWAANPWDKKTTVHTIWTDAMPTYEVPSITPDIEIIPGKPFPISMNDCANLTNDLSGPGYQRLTQLVEGYQNWINQQTAKLEQLQVSQPLKEQGRKNLQECHTACQRMREGLTLLSQDIMVRKAFTLMNQAMQLQQQHHPKHVRAASFDEGYIRYQQSATFSQQTSDWRAFQIGFILMSLASVVNGDSPEHETVELIWFPTGGGKTEAYLGLAAFDILYKRLRDKDQASGVQILMRYTLRLLTAQQLQRASTLICALEVLRRRYNIPGKPFSIGLWVGGSTTPNKGSEAIKALNKLKKEDDAPNPFLFDRCPWCSAQMGPMKIPGKPGKDKYQILGIHAQNQTVELYCPDQGCDFFEHLPVYLIDEDIYKNQPTIVIGTVDKFAMLAWNQNIRALFGLNEQGEREINPPSLIIQDELHLITGPLGSMVGLYEPLIEELCTDKRGSKPCLPKIICATATTRRYKEQIRHLYGREQANLFPPPAIDADDSFFAVYKRDKNTGELVPGRKYIGINAPGLGSQMSVQVRAFSALLDASNHLRLADRDAWRTLLVFYNSIRELGGGKTLFQSDIPERLRGLGHNRPENCLKRFIHNDTELTSRLKSDEVPQAIAKLQKGLPLPELKEIQQILSDIIPSLQDVDLKTRMLGWQAILATSNEVNALPLESYYDFYLCRKHLVELNIEPSQELTSFIQKIYGLGVVDVCIASNIIEVGIDIERLGLMAIVGQPKTTAQYIQISGRVGRSWRKRPGMIVTIYSASKPRDRSHYEHFRGYHQRLYAQVEPSSVTPWSLPAIERALAAVCVAYIRQTTPKNTQPGDTLTLSRFNEFIRILFDKRALSMGADMPVVKHFLDIKVKQWQDRMCSLRDWGRIGHPYQDGDVFYVLGTQVDKAVKLAEVWAAPTSMRSVDGESLFGISRGDLYTKEEHYHGKN</sequence>
<dbReference type="InterPro" id="IPR027417">
    <property type="entry name" value="P-loop_NTPase"/>
</dbReference>
<name>A0A6G9IDT3_9GAMM</name>
<dbReference type="Proteomes" id="UP000501168">
    <property type="component" value="Chromosome"/>
</dbReference>
<dbReference type="CDD" id="cd18785">
    <property type="entry name" value="SF2_C"/>
    <property type="match status" value="1"/>
</dbReference>
<evidence type="ECO:0000313" key="4">
    <source>
        <dbReference type="Proteomes" id="UP000501168"/>
    </source>
</evidence>
<keyword evidence="3" id="KW-0378">Hydrolase</keyword>
<organism evidence="3 4">
    <name type="scientific">Zophobihabitans entericus</name>
    <dbReference type="NCBI Taxonomy" id="1635327"/>
    <lineage>
        <taxon>Bacteria</taxon>
        <taxon>Pseudomonadati</taxon>
        <taxon>Pseudomonadota</taxon>
        <taxon>Gammaproteobacteria</taxon>
        <taxon>Orbales</taxon>
        <taxon>Orbaceae</taxon>
        <taxon>Zophobihabitans</taxon>
    </lineage>
</organism>
<dbReference type="SUPFAM" id="SSF52540">
    <property type="entry name" value="P-loop containing nucleoside triphosphate hydrolases"/>
    <property type="match status" value="1"/>
</dbReference>
<feature type="domain" description="Helicase C-terminal" evidence="2">
    <location>
        <begin position="841"/>
        <end position="1020"/>
    </location>
</feature>
<evidence type="ECO:0000256" key="1">
    <source>
        <dbReference type="SAM" id="MobiDB-lite"/>
    </source>
</evidence>
<accession>A0A6G9IDT3</accession>
<dbReference type="EMBL" id="CP050253">
    <property type="protein sequence ID" value="QIQ22396.1"/>
    <property type="molecule type" value="Genomic_DNA"/>
</dbReference>
<dbReference type="InParanoid" id="A0A6G9IDT3"/>
<dbReference type="Pfam" id="PF00271">
    <property type="entry name" value="Helicase_C"/>
    <property type="match status" value="1"/>
</dbReference>
<evidence type="ECO:0000259" key="2">
    <source>
        <dbReference type="PROSITE" id="PS51194"/>
    </source>
</evidence>
<keyword evidence="4" id="KW-1185">Reference proteome</keyword>
<dbReference type="GO" id="GO:0004386">
    <property type="term" value="F:helicase activity"/>
    <property type="evidence" value="ECO:0007669"/>
    <property type="project" value="UniProtKB-KW"/>
</dbReference>
<gene>
    <name evidence="3" type="ORF">IPMB12_04530</name>
</gene>
<feature type="region of interest" description="Disordered" evidence="1">
    <location>
        <begin position="1"/>
        <end position="49"/>
    </location>
</feature>
<dbReference type="Gene3D" id="3.40.50.300">
    <property type="entry name" value="P-loop containing nucleotide triphosphate hydrolases"/>
    <property type="match status" value="2"/>
</dbReference>
<keyword evidence="3" id="KW-0067">ATP-binding</keyword>
<dbReference type="InterPro" id="IPR001650">
    <property type="entry name" value="Helicase_C-like"/>
</dbReference>